<accession>A0A174YZJ6</accession>
<gene>
    <name evidence="1" type="ORF">ERS852490_02803</name>
</gene>
<protein>
    <recommendedName>
        <fullName evidence="3">Replication initiation factor</fullName>
    </recommendedName>
</protein>
<evidence type="ECO:0008006" key="3">
    <source>
        <dbReference type="Google" id="ProtNLM"/>
    </source>
</evidence>
<evidence type="ECO:0000313" key="2">
    <source>
        <dbReference type="Proteomes" id="UP000095621"/>
    </source>
</evidence>
<evidence type="ECO:0000313" key="1">
    <source>
        <dbReference type="EMBL" id="CUQ79142.1"/>
    </source>
</evidence>
<dbReference type="AlphaFoldDB" id="A0A174YZJ6"/>
<organism evidence="1 2">
    <name type="scientific">Lachnospira eligens</name>
    <dbReference type="NCBI Taxonomy" id="39485"/>
    <lineage>
        <taxon>Bacteria</taxon>
        <taxon>Bacillati</taxon>
        <taxon>Bacillota</taxon>
        <taxon>Clostridia</taxon>
        <taxon>Lachnospirales</taxon>
        <taxon>Lachnospiraceae</taxon>
        <taxon>Lachnospira</taxon>
    </lineage>
</organism>
<reference evidence="1 2" key="1">
    <citation type="submission" date="2015-09" db="EMBL/GenBank/DDBJ databases">
        <authorList>
            <consortium name="Pathogen Informatics"/>
        </authorList>
    </citation>
    <scope>NUCLEOTIDE SEQUENCE [LARGE SCALE GENOMIC DNA]</scope>
    <source>
        <strain evidence="1 2">2789STDY5834875</strain>
    </source>
</reference>
<dbReference type="EMBL" id="CZBU01000007">
    <property type="protein sequence ID" value="CUQ79142.1"/>
    <property type="molecule type" value="Genomic_DNA"/>
</dbReference>
<dbReference type="Proteomes" id="UP000095621">
    <property type="component" value="Unassembled WGS sequence"/>
</dbReference>
<sequence length="513" mass="62108">MNFLKFTEIALLVNFENGGKMSFIEHEFDNQQNQNWFFRKEKKFLHNIDTFYYSVSFVNDFMKDTEDPFVKKFRVDMQKLADTEAIDINIDWTLPGLEDMQLTYSNRSFAGYYNNCISCPDTFDIFIATRVPTDVTSEILVQLRSKPLWLQGVNAAFEYSMRVIFAIEKYYHLHIHEVKENRIDYCWHTNYLQSPEKYLRIDNFCQMQVSRYKRINYQYQFKPNNEYENDYISLGKRNDKCFVRMYLKTKEVIEQGYKPWFINEWYYNQLISRYDYYVLSNLYELRNWKYLDIVRLQFYAEYGSNVFFIEKCNEYMHDLATKGTVNFDSVQKLADKLTPRITIVMNVEFQTTRKGTKSYCLIKHERNKKYGVCKRIYDYLDNRRMITEYLTHDTLRLVDVTTDSNKSRCDYTNFWKALRRTKQVDVKKSKVPEKLHREYSRKLDYNLMKKRYIHSAISFSLYGKGINNDDVEKDFLDNLVMLNDNDIHHAMNYKYKRSRQLNQKDFDGSIVNE</sequence>
<name>A0A174YZJ6_9FIRM</name>
<proteinExistence type="predicted"/>